<comment type="caution">
    <text evidence="2">The sequence shown here is derived from an EMBL/GenBank/DDBJ whole genome shotgun (WGS) entry which is preliminary data.</text>
</comment>
<accession>A0A934K6B4</accession>
<dbReference type="AlphaFoldDB" id="A0A934K6B4"/>
<name>A0A934K6B4_9BACT</name>
<gene>
    <name evidence="2" type="ORF">JF922_03880</name>
</gene>
<evidence type="ECO:0000256" key="1">
    <source>
        <dbReference type="SAM" id="MobiDB-lite"/>
    </source>
</evidence>
<proteinExistence type="predicted"/>
<dbReference type="Proteomes" id="UP000612893">
    <property type="component" value="Unassembled WGS sequence"/>
</dbReference>
<keyword evidence="3" id="KW-1185">Reference proteome</keyword>
<dbReference type="EMBL" id="JAEKNR010000045">
    <property type="protein sequence ID" value="MBJ7597211.1"/>
    <property type="molecule type" value="Genomic_DNA"/>
</dbReference>
<sequence length="215" mass="22699">MATAVYIEAGAKRTFACALDWPGWCRSGKGEEQALEALAAAAPRYALVAEAAGLAPPAGAVGDLEVVERLPGTATTDFGAPDREASGDSRPLDAEEAERLTALLKGSWTIFDGVVAGAPAELRKGPRGGGRDRDKIVAHVLAAEAGYASRLGLRLREPPWEDRAAVAAFREAILGGLGTPPAEGPRGGKRWPGRYAARRIAWHALDHAWEIEDRS</sequence>
<feature type="compositionally biased region" description="Basic and acidic residues" evidence="1">
    <location>
        <begin position="80"/>
        <end position="93"/>
    </location>
</feature>
<organism evidence="2 3">
    <name type="scientific">Candidatus Nephthysia bennettiae</name>
    <dbReference type="NCBI Taxonomy" id="3127016"/>
    <lineage>
        <taxon>Bacteria</taxon>
        <taxon>Bacillati</taxon>
        <taxon>Candidatus Dormiibacterota</taxon>
        <taxon>Candidatus Dormibacteria</taxon>
        <taxon>Candidatus Dormibacterales</taxon>
        <taxon>Candidatus Dormibacteraceae</taxon>
        <taxon>Candidatus Nephthysia</taxon>
    </lineage>
</organism>
<protein>
    <recommendedName>
        <fullName evidence="4">DinB-like domain-containing protein</fullName>
    </recommendedName>
</protein>
<feature type="region of interest" description="Disordered" evidence="1">
    <location>
        <begin position="73"/>
        <end position="93"/>
    </location>
</feature>
<dbReference type="RefSeq" id="WP_338199266.1">
    <property type="nucleotide sequence ID" value="NZ_JAEKNR010000045.1"/>
</dbReference>
<reference evidence="2" key="1">
    <citation type="submission" date="2020-10" db="EMBL/GenBank/DDBJ databases">
        <title>Ca. Dormibacterota MAGs.</title>
        <authorList>
            <person name="Montgomery K."/>
        </authorList>
    </citation>
    <scope>NUCLEOTIDE SEQUENCE [LARGE SCALE GENOMIC DNA]</scope>
    <source>
        <strain evidence="2">SC8812_S17_10</strain>
    </source>
</reference>
<evidence type="ECO:0008006" key="4">
    <source>
        <dbReference type="Google" id="ProtNLM"/>
    </source>
</evidence>
<evidence type="ECO:0000313" key="3">
    <source>
        <dbReference type="Proteomes" id="UP000612893"/>
    </source>
</evidence>
<evidence type="ECO:0000313" key="2">
    <source>
        <dbReference type="EMBL" id="MBJ7597211.1"/>
    </source>
</evidence>